<sequence length="220" mass="22937">MSRPGDTPRVVLVHGLWNARSWLAPLAWRLRRAGFAVEGFGYPSILGGPEAAIESLVRRLRAGGPAYLIGHSLGGMLGLEALRRAPELPVERMVCLGSPLRGSGTARALAARPRLGWVLGRSACLLRGGCRAWDGRVPVGMVAGDVAHGVGRLLARLDAPSDGTVAVAETRLPGLAAHCLVHASHTGLVFSAAAARQAAAFLRDGAFLDDAAGPSARRPL</sequence>
<dbReference type="EMBL" id="MWIP01000009">
    <property type="protein sequence ID" value="KAF1685998.1"/>
    <property type="molecule type" value="Genomic_DNA"/>
</dbReference>
<keyword evidence="2" id="KW-0808">Transferase</keyword>
<accession>A0A7V8K714</accession>
<dbReference type="PANTHER" id="PTHR37946">
    <property type="entry name" value="SLL1969 PROTEIN"/>
    <property type="match status" value="1"/>
</dbReference>
<gene>
    <name evidence="2" type="ORF">B1992_09855</name>
</gene>
<dbReference type="Pfam" id="PF12697">
    <property type="entry name" value="Abhydrolase_6"/>
    <property type="match status" value="1"/>
</dbReference>
<dbReference type="PANTHER" id="PTHR37946:SF1">
    <property type="entry name" value="SLL1969 PROTEIN"/>
    <property type="match status" value="1"/>
</dbReference>
<evidence type="ECO:0000259" key="1">
    <source>
        <dbReference type="Pfam" id="PF12697"/>
    </source>
</evidence>
<dbReference type="GO" id="GO:0016740">
    <property type="term" value="F:transferase activity"/>
    <property type="evidence" value="ECO:0007669"/>
    <property type="project" value="UniProtKB-KW"/>
</dbReference>
<evidence type="ECO:0000313" key="3">
    <source>
        <dbReference type="Proteomes" id="UP000462066"/>
    </source>
</evidence>
<dbReference type="AlphaFoldDB" id="A0A7V8K714"/>
<name>A0A7V8K714_9GAMM</name>
<dbReference type="InterPro" id="IPR029058">
    <property type="entry name" value="AB_hydrolase_fold"/>
</dbReference>
<dbReference type="RefSeq" id="WP_162311322.1">
    <property type="nucleotide sequence ID" value="NZ_JACHGU010000001.1"/>
</dbReference>
<feature type="domain" description="AB hydrolase-1" evidence="1">
    <location>
        <begin position="10"/>
        <end position="186"/>
    </location>
</feature>
<dbReference type="InterPro" id="IPR000073">
    <property type="entry name" value="AB_hydrolase_1"/>
</dbReference>
<comment type="caution">
    <text evidence="2">The sequence shown here is derived from an EMBL/GenBank/DDBJ whole genome shotgun (WGS) entry which is preliminary data.</text>
</comment>
<dbReference type="SUPFAM" id="SSF53474">
    <property type="entry name" value="alpha/beta-Hydrolases"/>
    <property type="match status" value="1"/>
</dbReference>
<dbReference type="Gene3D" id="3.40.50.1820">
    <property type="entry name" value="alpha/beta hydrolase"/>
    <property type="match status" value="1"/>
</dbReference>
<protein>
    <submittedName>
        <fullName evidence="2">Cobalamin adenosyltransferase</fullName>
    </submittedName>
</protein>
<reference evidence="2 3" key="1">
    <citation type="submission" date="2017-10" db="EMBL/GenBank/DDBJ databases">
        <title>Whole genome sequencing of Pseudoxanthomonas broegbernensis DSM 12573(T).</title>
        <authorList>
            <person name="Kumar S."/>
            <person name="Bansal K."/>
            <person name="Kaur A."/>
            <person name="Patil P."/>
            <person name="Sharma S."/>
            <person name="Patil P.B."/>
        </authorList>
    </citation>
    <scope>NUCLEOTIDE SEQUENCE [LARGE SCALE GENOMIC DNA]</scope>
    <source>
        <strain evidence="2 3">DSM 12573</strain>
    </source>
</reference>
<organism evidence="2 3">
    <name type="scientific">Pseudoxanthomonas broegbernensis</name>
    <dbReference type="NCBI Taxonomy" id="83619"/>
    <lineage>
        <taxon>Bacteria</taxon>
        <taxon>Pseudomonadati</taxon>
        <taxon>Pseudomonadota</taxon>
        <taxon>Gammaproteobacteria</taxon>
        <taxon>Lysobacterales</taxon>
        <taxon>Lysobacteraceae</taxon>
        <taxon>Pseudoxanthomonas</taxon>
    </lineage>
</organism>
<keyword evidence="3" id="KW-1185">Reference proteome</keyword>
<proteinExistence type="predicted"/>
<dbReference type="Proteomes" id="UP000462066">
    <property type="component" value="Unassembled WGS sequence"/>
</dbReference>
<evidence type="ECO:0000313" key="2">
    <source>
        <dbReference type="EMBL" id="KAF1685998.1"/>
    </source>
</evidence>